<sequence length="109" mass="11451">MLKLPDLALGAVVILCRRSISVVDTPDSLVCFGPCYLTWACESRIELDRDTLHTWLGGSHECHSGDGRCAFALVSFVQVGLAPHGLLSIEPSAPAAASSEADRGKGVAS</sequence>
<proteinExistence type="predicted"/>
<evidence type="ECO:0000313" key="1">
    <source>
        <dbReference type="EMBL" id="CAD1838705.1"/>
    </source>
</evidence>
<accession>A0A6V7Q770</accession>
<name>A0A6V7Q770_ANACO</name>
<gene>
    <name evidence="1" type="ORF">CB5_LOCUS21916</name>
</gene>
<dbReference type="EMBL" id="LR862133">
    <property type="protein sequence ID" value="CAD1838705.1"/>
    <property type="molecule type" value="Genomic_DNA"/>
</dbReference>
<dbReference type="AlphaFoldDB" id="A0A6V7Q770"/>
<reference evidence="1" key="1">
    <citation type="submission" date="2020-07" db="EMBL/GenBank/DDBJ databases">
        <authorList>
            <person name="Lin J."/>
        </authorList>
    </citation>
    <scope>NUCLEOTIDE SEQUENCE</scope>
</reference>
<protein>
    <submittedName>
        <fullName evidence="1">Uncharacterized protein</fullName>
    </submittedName>
</protein>
<organism evidence="1">
    <name type="scientific">Ananas comosus var. bracteatus</name>
    <name type="common">red pineapple</name>
    <dbReference type="NCBI Taxonomy" id="296719"/>
    <lineage>
        <taxon>Eukaryota</taxon>
        <taxon>Viridiplantae</taxon>
        <taxon>Streptophyta</taxon>
        <taxon>Embryophyta</taxon>
        <taxon>Tracheophyta</taxon>
        <taxon>Spermatophyta</taxon>
        <taxon>Magnoliopsida</taxon>
        <taxon>Liliopsida</taxon>
        <taxon>Poales</taxon>
        <taxon>Bromeliaceae</taxon>
        <taxon>Bromelioideae</taxon>
        <taxon>Ananas</taxon>
    </lineage>
</organism>